<keyword evidence="2" id="KW-1185">Reference proteome</keyword>
<proteinExistence type="predicted"/>
<keyword evidence="1" id="KW-0251">Elongation factor</keyword>
<name>A0A858RMQ6_9BACT</name>
<gene>
    <name evidence="1" type="ORF">HHL09_18770</name>
</gene>
<dbReference type="GO" id="GO:0003746">
    <property type="term" value="F:translation elongation factor activity"/>
    <property type="evidence" value="ECO:0007669"/>
    <property type="project" value="UniProtKB-KW"/>
</dbReference>
<evidence type="ECO:0000313" key="1">
    <source>
        <dbReference type="EMBL" id="QJE97738.1"/>
    </source>
</evidence>
<accession>A0A858RMQ6</accession>
<dbReference type="AlphaFoldDB" id="A0A858RMQ6"/>
<protein>
    <submittedName>
        <fullName evidence="1">Transcription elongation factor GreAB</fullName>
    </submittedName>
</protein>
<evidence type="ECO:0000313" key="2">
    <source>
        <dbReference type="Proteomes" id="UP000501812"/>
    </source>
</evidence>
<dbReference type="KEGG" id="luo:HHL09_18770"/>
<reference evidence="1 2" key="1">
    <citation type="submission" date="2020-04" db="EMBL/GenBank/DDBJ databases">
        <title>Luteolibacter sp. G-1-1-1 isolated from soil.</title>
        <authorList>
            <person name="Dahal R.H."/>
        </authorList>
    </citation>
    <scope>NUCLEOTIDE SEQUENCE [LARGE SCALE GENOMIC DNA]</scope>
    <source>
        <strain evidence="1 2">G-1-1-1</strain>
    </source>
</reference>
<organism evidence="1 2">
    <name type="scientific">Luteolibacter luteus</name>
    <dbReference type="NCBI Taxonomy" id="2728835"/>
    <lineage>
        <taxon>Bacteria</taxon>
        <taxon>Pseudomonadati</taxon>
        <taxon>Verrucomicrobiota</taxon>
        <taxon>Verrucomicrobiia</taxon>
        <taxon>Verrucomicrobiales</taxon>
        <taxon>Verrucomicrobiaceae</taxon>
        <taxon>Luteolibacter</taxon>
    </lineage>
</organism>
<sequence>MKERLLDLIRAELRSRFDRLSRAAKEAHAAATDPGSKAEGKYDTRSLEASYLATGQARQVEELAQDVAAFEAATLRDFGPDDEIEAGALVEVDLDGESSWFLLAPAAGGLELEWEGRDITLLAPSSALYGRLLGMKMGDSAENPALFVSEVM</sequence>
<keyword evidence="1" id="KW-0648">Protein biosynthesis</keyword>
<dbReference type="EMBL" id="CP051774">
    <property type="protein sequence ID" value="QJE97738.1"/>
    <property type="molecule type" value="Genomic_DNA"/>
</dbReference>
<dbReference type="Proteomes" id="UP000501812">
    <property type="component" value="Chromosome"/>
</dbReference>
<dbReference type="RefSeq" id="WP_169456164.1">
    <property type="nucleotide sequence ID" value="NZ_CP051774.1"/>
</dbReference>